<feature type="compositionally biased region" description="Low complexity" evidence="1">
    <location>
        <begin position="9"/>
        <end position="22"/>
    </location>
</feature>
<dbReference type="SUPFAM" id="SSF56399">
    <property type="entry name" value="ADP-ribosylation"/>
    <property type="match status" value="1"/>
</dbReference>
<dbReference type="InterPro" id="IPR013087">
    <property type="entry name" value="Znf_C2H2_type"/>
</dbReference>
<protein>
    <recommendedName>
        <fullName evidence="2">C2H2-type domain-containing protein</fullName>
    </recommendedName>
</protein>
<sequence length="493" mass="51233">MGERRRRGSAAAAAAAAGPGGCVARAPEEEKAAAAPEKGPPPPTVWFALKRSLHCRSEPSEVHVPRAKAAGPAAGAGHLSSIVTKRAAPRSGCSRSIANLRDVIHGSKRHPGQPPSCSPRSIGSSEFLNPIAHEVVLSTNSRCELKITGFGGCGGLGAVGTAAHDADGGADGVGGVVSSFVGTLRPGTPGPAWAGHGLPYSGSMRAGSVRCTPPRSPNVLLERNGSVAAGHRASCEENAKAGASKGSGGLSCHRCGEQFGKWEALEAHHLSKHAVTELVEGDSSRKIVEIICRTSLLKSESSCVRIERVFKVHNTQRTLSRFEEYREAVKLKASKLPKKHPRCLADGNELLRFHGATLSCALGAAGGSSGSSSLCASDRCAVCRIIRHGFSARKEGKAGVGVFTTSTSGRAFESIEAPPAGDDGEPAAARKALLVCRVIAGRVHKPLENLREFAGQTGFDSLAGKVGPYSNIEELYLLNPRALLPCFVVICKP</sequence>
<evidence type="ECO:0000256" key="1">
    <source>
        <dbReference type="SAM" id="MobiDB-lite"/>
    </source>
</evidence>
<comment type="caution">
    <text evidence="3">The sequence shown here is derived from an EMBL/GenBank/DDBJ whole genome shotgun (WGS) entry which is preliminary data.</text>
</comment>
<dbReference type="EMBL" id="PQIB02000010">
    <property type="protein sequence ID" value="RLM91907.1"/>
    <property type="molecule type" value="Genomic_DNA"/>
</dbReference>
<dbReference type="PROSITE" id="PS00028">
    <property type="entry name" value="ZINC_FINGER_C2H2_1"/>
    <property type="match status" value="1"/>
</dbReference>
<keyword evidence="4" id="KW-1185">Reference proteome</keyword>
<reference evidence="4" key="1">
    <citation type="journal article" date="2019" name="Nat. Commun.">
        <title>The genome of broomcorn millet.</title>
        <authorList>
            <person name="Zou C."/>
            <person name="Miki D."/>
            <person name="Li D."/>
            <person name="Tang Q."/>
            <person name="Xiao L."/>
            <person name="Rajput S."/>
            <person name="Deng P."/>
            <person name="Jia W."/>
            <person name="Huang R."/>
            <person name="Zhang M."/>
            <person name="Sun Y."/>
            <person name="Hu J."/>
            <person name="Fu X."/>
            <person name="Schnable P.S."/>
            <person name="Li F."/>
            <person name="Zhang H."/>
            <person name="Feng B."/>
            <person name="Zhu X."/>
            <person name="Liu R."/>
            <person name="Schnable J.C."/>
            <person name="Zhu J.-K."/>
            <person name="Zhang H."/>
        </authorList>
    </citation>
    <scope>NUCLEOTIDE SEQUENCE [LARGE SCALE GENOMIC DNA]</scope>
</reference>
<evidence type="ECO:0000259" key="2">
    <source>
        <dbReference type="PROSITE" id="PS00028"/>
    </source>
</evidence>
<dbReference type="AlphaFoldDB" id="A0A3L6R0V4"/>
<feature type="region of interest" description="Disordered" evidence="1">
    <location>
        <begin position="1"/>
        <end position="22"/>
    </location>
</feature>
<dbReference type="Proteomes" id="UP000275267">
    <property type="component" value="Unassembled WGS sequence"/>
</dbReference>
<evidence type="ECO:0000313" key="4">
    <source>
        <dbReference type="Proteomes" id="UP000275267"/>
    </source>
</evidence>
<organism evidence="3 4">
    <name type="scientific">Panicum miliaceum</name>
    <name type="common">Proso millet</name>
    <name type="synonym">Broomcorn millet</name>
    <dbReference type="NCBI Taxonomy" id="4540"/>
    <lineage>
        <taxon>Eukaryota</taxon>
        <taxon>Viridiplantae</taxon>
        <taxon>Streptophyta</taxon>
        <taxon>Embryophyta</taxon>
        <taxon>Tracheophyta</taxon>
        <taxon>Spermatophyta</taxon>
        <taxon>Magnoliopsida</taxon>
        <taxon>Liliopsida</taxon>
        <taxon>Poales</taxon>
        <taxon>Poaceae</taxon>
        <taxon>PACMAD clade</taxon>
        <taxon>Panicoideae</taxon>
        <taxon>Panicodae</taxon>
        <taxon>Paniceae</taxon>
        <taxon>Panicinae</taxon>
        <taxon>Panicum</taxon>
        <taxon>Panicum sect. Panicum</taxon>
    </lineage>
</organism>
<proteinExistence type="predicted"/>
<evidence type="ECO:0000313" key="3">
    <source>
        <dbReference type="EMBL" id="RLM91907.1"/>
    </source>
</evidence>
<feature type="domain" description="C2H2-type" evidence="2">
    <location>
        <begin position="252"/>
        <end position="273"/>
    </location>
</feature>
<dbReference type="Gene3D" id="3.90.228.10">
    <property type="match status" value="1"/>
</dbReference>
<accession>A0A3L6R0V4</accession>
<gene>
    <name evidence="3" type="ORF">C2845_PM08G27800</name>
</gene>
<dbReference type="FunFam" id="3.90.228.10:FF:000015">
    <property type="entry name" value="C2H2-like zinc finger protein"/>
    <property type="match status" value="1"/>
</dbReference>
<dbReference type="PANTHER" id="PTHR31681:SF39">
    <property type="entry name" value="OS01G0785900 PROTEIN"/>
    <property type="match status" value="1"/>
</dbReference>
<dbReference type="PANTHER" id="PTHR31681">
    <property type="entry name" value="C2H2-LIKE ZINC FINGER PROTEIN"/>
    <property type="match status" value="1"/>
</dbReference>
<dbReference type="OrthoDB" id="9514740at2759"/>
<name>A0A3L6R0V4_PANMI</name>